<reference evidence="3 4" key="1">
    <citation type="submission" date="2018-05" db="EMBL/GenBank/DDBJ databases">
        <title>Draft genome of Methanospirillum stamsii Pt1.</title>
        <authorList>
            <person name="Dueholm M.S."/>
            <person name="Nielsen P.H."/>
            <person name="Bakmann L.F."/>
            <person name="Otzen D.E."/>
        </authorList>
    </citation>
    <scope>NUCLEOTIDE SEQUENCE [LARGE SCALE GENOMIC DNA]</scope>
    <source>
        <strain evidence="3 4">Pt1</strain>
    </source>
</reference>
<dbReference type="InterPro" id="IPR001173">
    <property type="entry name" value="Glyco_trans_2-like"/>
</dbReference>
<dbReference type="Proteomes" id="UP000245934">
    <property type="component" value="Unassembled WGS sequence"/>
</dbReference>
<protein>
    <recommendedName>
        <fullName evidence="2">Glycosyltransferase 2-like domain-containing protein</fullName>
    </recommendedName>
</protein>
<dbReference type="EMBL" id="QGMZ01000022">
    <property type="protein sequence ID" value="PWR73082.1"/>
    <property type="molecule type" value="Genomic_DNA"/>
</dbReference>
<keyword evidence="1" id="KW-0472">Membrane</keyword>
<evidence type="ECO:0000256" key="1">
    <source>
        <dbReference type="SAM" id="Phobius"/>
    </source>
</evidence>
<accession>A0A2V2MYR4</accession>
<dbReference type="RefSeq" id="WP_109941242.1">
    <property type="nucleotide sequence ID" value="NZ_CP176366.1"/>
</dbReference>
<sequence length="530" mass="58470">MNGEINNPLLLPNENPPEMLRFLHCINRVLELKKGEYNHNLDENLAKAEIATVIPAYNEELTIGMVVLLSLQHSSRVIVVDDGSTDRTNEIAKLAGAEVIQLDPNKGKAFALRIGINHARDLGYHIIVTIDGNGLYNPNEIPYLTTLLLENEADIVIGTRFLRNPDIVSSYVFTDKYPGFVAYGDGAHDLLKDFLCRAVPQTSVTRILTEKGLRVAEIPITVRKKEKRTGSLKNVVIALPAYNEEKHIADVVTGALQHANTVLVVDDGSTDKTAEVAEEAGAIVIKHPSNQGYGAALKTIFSISRKMDAEALVTIDADGQHNPSDIKNLLKKLENGADVVIGSRFLEISSMIPIYRRFGMKLLDLLTTAAGVNKITDSQSGFRAYNKKAIQDLHLSSKGMSAGSEILIQISERNLNIKEIPINVRYDIDDTSTHNPVVHGISVFTDIFGQINYKHPIVILDIPAAFIAMIGVTILFLTLFSDVQFINSQFFVVSLSLTLIVIGSIIGMEGFIYNYYMNRTKVSKSENIME</sequence>
<keyword evidence="4" id="KW-1185">Reference proteome</keyword>
<dbReference type="InterPro" id="IPR029044">
    <property type="entry name" value="Nucleotide-diphossugar_trans"/>
</dbReference>
<dbReference type="Gene3D" id="3.90.550.10">
    <property type="entry name" value="Spore Coat Polysaccharide Biosynthesis Protein SpsA, Chain A"/>
    <property type="match status" value="2"/>
</dbReference>
<dbReference type="Pfam" id="PF00535">
    <property type="entry name" value="Glycos_transf_2"/>
    <property type="match status" value="2"/>
</dbReference>
<keyword evidence="1" id="KW-0812">Transmembrane</keyword>
<gene>
    <name evidence="3" type="ORF">DLD82_11345</name>
</gene>
<dbReference type="PANTHER" id="PTHR48090">
    <property type="entry name" value="UNDECAPRENYL-PHOSPHATE 4-DEOXY-4-FORMAMIDO-L-ARABINOSE TRANSFERASE-RELATED"/>
    <property type="match status" value="1"/>
</dbReference>
<dbReference type="CDD" id="cd04179">
    <property type="entry name" value="DPM_DPG-synthase_like"/>
    <property type="match status" value="2"/>
</dbReference>
<organism evidence="3 4">
    <name type="scientific">Methanospirillum stamsii</name>
    <dbReference type="NCBI Taxonomy" id="1277351"/>
    <lineage>
        <taxon>Archaea</taxon>
        <taxon>Methanobacteriati</taxon>
        <taxon>Methanobacteriota</taxon>
        <taxon>Stenosarchaea group</taxon>
        <taxon>Methanomicrobia</taxon>
        <taxon>Methanomicrobiales</taxon>
        <taxon>Methanospirillaceae</taxon>
        <taxon>Methanospirillum</taxon>
    </lineage>
</organism>
<feature type="transmembrane region" description="Helical" evidence="1">
    <location>
        <begin position="491"/>
        <end position="516"/>
    </location>
</feature>
<dbReference type="OrthoDB" id="11098at2157"/>
<dbReference type="AlphaFoldDB" id="A0A2V2MYR4"/>
<evidence type="ECO:0000313" key="3">
    <source>
        <dbReference type="EMBL" id="PWR73082.1"/>
    </source>
</evidence>
<comment type="caution">
    <text evidence="3">The sequence shown here is derived from an EMBL/GenBank/DDBJ whole genome shotgun (WGS) entry which is preliminary data.</text>
</comment>
<feature type="transmembrane region" description="Helical" evidence="1">
    <location>
        <begin position="457"/>
        <end position="479"/>
    </location>
</feature>
<proteinExistence type="predicted"/>
<dbReference type="InterPro" id="IPR050256">
    <property type="entry name" value="Glycosyltransferase_2"/>
</dbReference>
<evidence type="ECO:0000259" key="2">
    <source>
        <dbReference type="Pfam" id="PF00535"/>
    </source>
</evidence>
<dbReference type="SUPFAM" id="SSF53448">
    <property type="entry name" value="Nucleotide-diphospho-sugar transferases"/>
    <property type="match status" value="2"/>
</dbReference>
<name>A0A2V2MYR4_9EURY</name>
<keyword evidence="1" id="KW-1133">Transmembrane helix</keyword>
<dbReference type="PANTHER" id="PTHR48090:SF7">
    <property type="entry name" value="RFBJ PROTEIN"/>
    <property type="match status" value="1"/>
</dbReference>
<evidence type="ECO:0000313" key="4">
    <source>
        <dbReference type="Proteomes" id="UP000245934"/>
    </source>
</evidence>
<dbReference type="GeneID" id="97610955"/>
<feature type="domain" description="Glycosyltransferase 2-like" evidence="2">
    <location>
        <begin position="53"/>
        <end position="167"/>
    </location>
</feature>
<feature type="domain" description="Glycosyltransferase 2-like" evidence="2">
    <location>
        <begin position="237"/>
        <end position="392"/>
    </location>
</feature>